<dbReference type="KEGG" id="abas:ACPOL_6257"/>
<accession>A0A2Z5G939</accession>
<proteinExistence type="predicted"/>
<gene>
    <name evidence="1" type="ORF">ACPOL_6257</name>
</gene>
<dbReference type="Proteomes" id="UP000253606">
    <property type="component" value="Chromosome"/>
</dbReference>
<evidence type="ECO:0000313" key="2">
    <source>
        <dbReference type="Proteomes" id="UP000253606"/>
    </source>
</evidence>
<reference evidence="1 2" key="1">
    <citation type="journal article" date="2018" name="Front. Microbiol.">
        <title>Hydrolytic Capabilities as a Key to Environmental Success: Chitinolytic and Cellulolytic Acidobacteria From Acidic Sub-arctic Soils and Boreal Peatlands.</title>
        <authorList>
            <person name="Belova S.E."/>
            <person name="Ravin N.V."/>
            <person name="Pankratov T.A."/>
            <person name="Rakitin A.L."/>
            <person name="Ivanova A.A."/>
            <person name="Beletsky A.V."/>
            <person name="Mardanov A.V."/>
            <person name="Sinninghe Damste J.S."/>
            <person name="Dedysh S.N."/>
        </authorList>
    </citation>
    <scope>NUCLEOTIDE SEQUENCE [LARGE SCALE GENOMIC DNA]</scope>
    <source>
        <strain evidence="1 2">SBC82</strain>
    </source>
</reference>
<dbReference type="AlphaFoldDB" id="A0A2Z5G939"/>
<evidence type="ECO:0000313" key="1">
    <source>
        <dbReference type="EMBL" id="AXC15498.1"/>
    </source>
</evidence>
<protein>
    <submittedName>
        <fullName evidence="1">Uncharacterized protein</fullName>
    </submittedName>
</protein>
<keyword evidence="2" id="KW-1185">Reference proteome</keyword>
<name>A0A2Z5G939_9BACT</name>
<dbReference type="EMBL" id="CP030840">
    <property type="protein sequence ID" value="AXC15498.1"/>
    <property type="molecule type" value="Genomic_DNA"/>
</dbReference>
<organism evidence="1 2">
    <name type="scientific">Acidisarcina polymorpha</name>
    <dbReference type="NCBI Taxonomy" id="2211140"/>
    <lineage>
        <taxon>Bacteria</taxon>
        <taxon>Pseudomonadati</taxon>
        <taxon>Acidobacteriota</taxon>
        <taxon>Terriglobia</taxon>
        <taxon>Terriglobales</taxon>
        <taxon>Acidobacteriaceae</taxon>
        <taxon>Acidisarcina</taxon>
    </lineage>
</organism>
<sequence>MSARVKQNFEHLTALPGRGRLGDLHGLFFPRREGEDIKVARDLQRNFQHLDTDVQENGRLHRSISEGEEIRMGERTSKLPGAVECENLLHR</sequence>